<dbReference type="EMBL" id="ANHY01000003">
    <property type="protein sequence ID" value="EKV32341.1"/>
    <property type="molecule type" value="Genomic_DNA"/>
</dbReference>
<proteinExistence type="predicted"/>
<evidence type="ECO:0000313" key="2">
    <source>
        <dbReference type="EMBL" id="EKV32341.1"/>
    </source>
</evidence>
<dbReference type="AlphaFoldDB" id="K9HVS3"/>
<keyword evidence="3" id="KW-1185">Reference proteome</keyword>
<accession>K9HVS3</accession>
<gene>
    <name evidence="2" type="ORF">C882_2420</name>
</gene>
<feature type="region of interest" description="Disordered" evidence="1">
    <location>
        <begin position="1"/>
        <end position="23"/>
    </location>
</feature>
<organism evidence="2 3">
    <name type="scientific">Caenispirillum salinarum AK4</name>
    <dbReference type="NCBI Taxonomy" id="1238182"/>
    <lineage>
        <taxon>Bacteria</taxon>
        <taxon>Pseudomonadati</taxon>
        <taxon>Pseudomonadota</taxon>
        <taxon>Alphaproteobacteria</taxon>
        <taxon>Rhodospirillales</taxon>
        <taxon>Novispirillaceae</taxon>
        <taxon>Caenispirillum</taxon>
    </lineage>
</organism>
<name>K9HVS3_9PROT</name>
<dbReference type="Proteomes" id="UP000009881">
    <property type="component" value="Unassembled WGS sequence"/>
</dbReference>
<evidence type="ECO:0000256" key="1">
    <source>
        <dbReference type="SAM" id="MobiDB-lite"/>
    </source>
</evidence>
<evidence type="ECO:0000313" key="3">
    <source>
        <dbReference type="Proteomes" id="UP000009881"/>
    </source>
</evidence>
<comment type="caution">
    <text evidence="2">The sequence shown here is derived from an EMBL/GenBank/DDBJ whole genome shotgun (WGS) entry which is preliminary data.</text>
</comment>
<dbReference type="STRING" id="1238182.C882_2420"/>
<feature type="region of interest" description="Disordered" evidence="1">
    <location>
        <begin position="71"/>
        <end position="93"/>
    </location>
</feature>
<sequence length="93" mass="10659">MVECSRQNVRKHLEKNAPDMPSPAHLGNPALWHLAEIGPWLIANTPLRIPRETLEVAREAMRINLDLTRQRLESLPPLPEQEESWETPRTAHG</sequence>
<protein>
    <submittedName>
        <fullName evidence="2">Uncharacterized protein</fullName>
    </submittedName>
</protein>
<reference evidence="2 3" key="1">
    <citation type="journal article" date="2013" name="Genome Announc.">
        <title>Draft Genome Sequence of an Alphaproteobacterium, Caenispirillum salinarum AK4(T), Isolated from a Solar Saltern.</title>
        <authorList>
            <person name="Khatri I."/>
            <person name="Singh A."/>
            <person name="Korpole S."/>
            <person name="Pinnaka A.K."/>
            <person name="Subramanian S."/>
        </authorList>
    </citation>
    <scope>NUCLEOTIDE SEQUENCE [LARGE SCALE GENOMIC DNA]</scope>
    <source>
        <strain evidence="2 3">AK4</strain>
    </source>
</reference>
<dbReference type="eggNOG" id="COG3311">
    <property type="taxonomic scope" value="Bacteria"/>
</dbReference>